<keyword evidence="3" id="KW-1185">Reference proteome</keyword>
<evidence type="ECO:0000256" key="1">
    <source>
        <dbReference type="SAM" id="MobiDB-lite"/>
    </source>
</evidence>
<sequence length="104" mass="11173">MNQKVKNLIQKLGEAIHESVSESEDIAGVVKNIREQGFDVLLMLEATIGLNEVEAEADEATEGAEEGTSGPFTSNDVSFLKSLRISLTEDEPTDATDSTDTTEA</sequence>
<dbReference type="Proteomes" id="UP000568106">
    <property type="component" value="Unassembled WGS sequence"/>
</dbReference>
<proteinExistence type="predicted"/>
<feature type="compositionally biased region" description="Acidic residues" evidence="1">
    <location>
        <begin position="56"/>
        <end position="65"/>
    </location>
</feature>
<feature type="compositionally biased region" description="Low complexity" evidence="1">
    <location>
        <begin position="95"/>
        <end position="104"/>
    </location>
</feature>
<accession>A0A7W8IJN2</accession>
<organism evidence="2 3">
    <name type="scientific">Tunturiibacter empetritectus</name>
    <dbReference type="NCBI Taxonomy" id="3069691"/>
    <lineage>
        <taxon>Bacteria</taxon>
        <taxon>Pseudomonadati</taxon>
        <taxon>Acidobacteriota</taxon>
        <taxon>Terriglobia</taxon>
        <taxon>Terriglobales</taxon>
        <taxon>Acidobacteriaceae</taxon>
        <taxon>Tunturiibacter</taxon>
    </lineage>
</organism>
<reference evidence="2" key="1">
    <citation type="submission" date="2020-08" db="EMBL/GenBank/DDBJ databases">
        <title>Genomic Encyclopedia of Type Strains, Phase IV (KMG-V): Genome sequencing to study the core and pangenomes of soil and plant-associated prokaryotes.</title>
        <authorList>
            <person name="Whitman W."/>
        </authorList>
    </citation>
    <scope>NUCLEOTIDE SEQUENCE [LARGE SCALE GENOMIC DNA]</scope>
    <source>
        <strain evidence="2">M8UP27</strain>
    </source>
</reference>
<comment type="caution">
    <text evidence="2">The sequence shown here is derived from an EMBL/GenBank/DDBJ whole genome shotgun (WGS) entry which is preliminary data.</text>
</comment>
<dbReference type="AlphaFoldDB" id="A0A7W8IJN2"/>
<evidence type="ECO:0000313" key="3">
    <source>
        <dbReference type="Proteomes" id="UP000568106"/>
    </source>
</evidence>
<name>A0A7W8IJN2_9BACT</name>
<gene>
    <name evidence="2" type="ORF">HDF09_003019</name>
</gene>
<protein>
    <submittedName>
        <fullName evidence="2">Uncharacterized protein</fullName>
    </submittedName>
</protein>
<evidence type="ECO:0000313" key="2">
    <source>
        <dbReference type="EMBL" id="MBB5318322.1"/>
    </source>
</evidence>
<dbReference type="EMBL" id="JACHDY010000004">
    <property type="protein sequence ID" value="MBB5318322.1"/>
    <property type="molecule type" value="Genomic_DNA"/>
</dbReference>
<feature type="region of interest" description="Disordered" evidence="1">
    <location>
        <begin position="56"/>
        <end position="104"/>
    </location>
</feature>